<feature type="domain" description="GLUG" evidence="2">
    <location>
        <begin position="427"/>
        <end position="450"/>
    </location>
</feature>
<keyword evidence="4" id="KW-1185">Reference proteome</keyword>
<name>F4GLS7_PARC1</name>
<dbReference type="InterPro" id="IPR025049">
    <property type="entry name" value="Mfa-like_1"/>
</dbReference>
<dbReference type="Gene3D" id="2.60.40.2630">
    <property type="match status" value="1"/>
</dbReference>
<dbReference type="CDD" id="cd13121">
    <property type="entry name" value="BF2867_like_C"/>
    <property type="match status" value="1"/>
</dbReference>
<sequence length="1016" mass="104118">MKNKSLVAILLLMLAAVSLVSCVQELDQIYDVTDDEGRQGADGQVMLFSGGMNALNLETGDSLGFFMVGNGNALTPSNILDGTDNLRLTYDELTGEASFDSGIVVYYPNNGSLVDFISYAPYAPSLASYALPMDVTDQSNPNLLDIFYVRKNNMAKQSSPVVLTFQHMMSKMTLTVNVNDAGILDPDTIDEITVTTVGWPTTAVFRVDTGTFTSKEGATEAISFTMAANGINAVSQDMIFIPHSEGEFPDRSLGFTVRDGASEKNYTWNVPASWSFDSGQHYILDITIRDRTIVVETVTIEKWEVGGTGNADTADILDYTGDGSVSNPYKIYTARGLAVVLTSANSSKNFILMRNIELGTYLGSTTWTPFDFSGTLDGNGYAIDGVTVTGPGNAATGDKLGFFKTITSGAVVKNIGLTNVSVTGRDNLGGLAGVNNNGTITNCYVSGAISGEDVIGGIIGQNNGTITGSTSYVRIKATGNSSGGVAGQHLSGVIENSSAIVTLNGSDIVGGLVGKNSASITGSSAAGTVSGGQYVGGLVGQNDSGKTISNSYVRMSSVTGTSSHVGGFVGRNQGTVTNSDTTRASIVYSVQGQNTVGGFVGANTGTESSITKAIVYYGKVSGTGTTSISTGTGGFAGHQTATITDSKAIGMDASALVTANGRVGGFVGTNTGAIERSHAETNGNITGTADNSVGGFVGYTTGNISNSSATVQGFISGANDYVGGFGGYISASMTGNSAFTGGNILGAANWVGGFAGALHGPVSYSHSRTMGKISGGGAYSVGGFIGHSAADVSNCFSEASTVTGTAYIGGFIGYKASSTVKESYALVNSVVSITDRAGGFVGYHVAGSITDSYVIVNNAVSALGGAGAWAGGFAGMNSASVSYSYAVVNGSVTGLRNIGGFASTSLARDIKNSFTVVQQVTAINGAVSRLIGDTAVTSTTNRAYTSVASISGNSETTVHLDLQKDASWFKGATNFSVSANWTGGVWDASIWDFPAGKYPILKNVAGGEYQDGYSTP</sequence>
<feature type="chain" id="PRO_5003313889" description="GLUG domain-containing protein" evidence="1">
    <location>
        <begin position="24"/>
        <end position="1016"/>
    </location>
</feature>
<dbReference type="RefSeq" id="WP_013739866.1">
    <property type="nucleotide sequence ID" value="NC_015436.1"/>
</dbReference>
<dbReference type="AlphaFoldDB" id="F4GLS7"/>
<dbReference type="CDD" id="cd13120">
    <property type="entry name" value="BF2867_like_N"/>
    <property type="match status" value="1"/>
</dbReference>
<keyword evidence="1" id="KW-0732">Signal</keyword>
<dbReference type="eggNOG" id="COG3210">
    <property type="taxonomic scope" value="Bacteria"/>
</dbReference>
<dbReference type="KEGG" id="scc:Spico_1262"/>
<evidence type="ECO:0000313" key="4">
    <source>
        <dbReference type="Proteomes" id="UP000007939"/>
    </source>
</evidence>
<protein>
    <recommendedName>
        <fullName evidence="2">GLUG domain-containing protein</fullName>
    </recommendedName>
</protein>
<feature type="domain" description="GLUG" evidence="2">
    <location>
        <begin position="777"/>
        <end position="803"/>
    </location>
</feature>
<gene>
    <name evidence="3" type="ordered locus">Spico_1262</name>
</gene>
<dbReference type="Pfam" id="PF07581">
    <property type="entry name" value="Glug"/>
    <property type="match status" value="3"/>
</dbReference>
<dbReference type="InterPro" id="IPR011493">
    <property type="entry name" value="GLUG"/>
</dbReference>
<dbReference type="PROSITE" id="PS51257">
    <property type="entry name" value="PROKAR_LIPOPROTEIN"/>
    <property type="match status" value="1"/>
</dbReference>
<organism evidence="3 4">
    <name type="scientific">Parasphaerochaeta coccoides (strain ATCC BAA-1237 / DSM 17374 / SPN1)</name>
    <name type="common">Sphaerochaeta coccoides</name>
    <dbReference type="NCBI Taxonomy" id="760011"/>
    <lineage>
        <taxon>Bacteria</taxon>
        <taxon>Pseudomonadati</taxon>
        <taxon>Spirochaetota</taxon>
        <taxon>Spirochaetia</taxon>
        <taxon>Spirochaetales</taxon>
        <taxon>Sphaerochaetaceae</taxon>
        <taxon>Parasphaerochaeta</taxon>
    </lineage>
</organism>
<dbReference type="Gene3D" id="2.60.40.2620">
    <property type="entry name" value="Fimbrillin-like"/>
    <property type="match status" value="1"/>
</dbReference>
<dbReference type="eggNOG" id="COG5492">
    <property type="taxonomic scope" value="Bacteria"/>
</dbReference>
<dbReference type="Proteomes" id="UP000007939">
    <property type="component" value="Chromosome"/>
</dbReference>
<dbReference type="HOGENOM" id="CLU_270940_0_0_12"/>
<feature type="signal peptide" evidence="1">
    <location>
        <begin position="1"/>
        <end position="23"/>
    </location>
</feature>
<evidence type="ECO:0000259" key="2">
    <source>
        <dbReference type="Pfam" id="PF07581"/>
    </source>
</evidence>
<accession>F4GLS7</accession>
<dbReference type="Gene3D" id="2.160.20.110">
    <property type="match status" value="3"/>
</dbReference>
<dbReference type="EMBL" id="CP002659">
    <property type="protein sequence ID" value="AEC02471.1"/>
    <property type="molecule type" value="Genomic_DNA"/>
</dbReference>
<evidence type="ECO:0000313" key="3">
    <source>
        <dbReference type="EMBL" id="AEC02471.1"/>
    </source>
</evidence>
<dbReference type="STRING" id="760011.Spico_1262"/>
<feature type="domain" description="GLUG" evidence="2">
    <location>
        <begin position="691"/>
        <end position="711"/>
    </location>
</feature>
<evidence type="ECO:0000256" key="1">
    <source>
        <dbReference type="SAM" id="SignalP"/>
    </source>
</evidence>
<dbReference type="OrthoDB" id="1039456at2"/>
<reference evidence="4" key="1">
    <citation type="submission" date="2011-04" db="EMBL/GenBank/DDBJ databases">
        <title>The complete genome of Spirochaeta coccoides DSM 17374.</title>
        <authorList>
            <person name="Lucas S."/>
            <person name="Copeland A."/>
            <person name="Lapidus A."/>
            <person name="Bruce D."/>
            <person name="Goodwin L."/>
            <person name="Pitluck S."/>
            <person name="Peters L."/>
            <person name="Kyrpides N."/>
            <person name="Mavromatis K."/>
            <person name="Pagani I."/>
            <person name="Ivanova N."/>
            <person name="Ovchinnikova G."/>
            <person name="Lu M."/>
            <person name="Detter J.C."/>
            <person name="Tapia R."/>
            <person name="Han C."/>
            <person name="Land M."/>
            <person name="Hauser L."/>
            <person name="Markowitz V."/>
            <person name="Cheng J.-F."/>
            <person name="Hugenholtz P."/>
            <person name="Woyke T."/>
            <person name="Wu D."/>
            <person name="Spring S."/>
            <person name="Schroeder M."/>
            <person name="Brambilla E."/>
            <person name="Klenk H.-P."/>
            <person name="Eisen J.A."/>
        </authorList>
    </citation>
    <scope>NUCLEOTIDE SEQUENCE [LARGE SCALE GENOMIC DNA]</scope>
    <source>
        <strain evidence="4">ATCC BAA-1237 / DSM 17374 / SPN1</strain>
    </source>
</reference>
<dbReference type="Pfam" id="PF13149">
    <property type="entry name" value="Mfa_like_1"/>
    <property type="match status" value="1"/>
</dbReference>
<proteinExistence type="predicted"/>
<reference evidence="3 4" key="2">
    <citation type="journal article" date="2012" name="Stand. Genomic Sci.">
        <title>Complete genome sequence of the termite hindgut bacterium Spirochaeta coccoides type strain (SPN1(T)), reclassification in the genus Sphaerochaeta as Sphaerochaeta coccoides comb. nov. and emendations of the family Spirochaetaceae and the genus Sphaerochaeta.</title>
        <authorList>
            <person name="Abt B."/>
            <person name="Han C."/>
            <person name="Scheuner C."/>
            <person name="Lu M."/>
            <person name="Lapidus A."/>
            <person name="Nolan M."/>
            <person name="Lucas S."/>
            <person name="Hammon N."/>
            <person name="Deshpande S."/>
            <person name="Cheng J.F."/>
            <person name="Tapia R."/>
            <person name="Goodwin L.A."/>
            <person name="Pitluck S."/>
            <person name="Liolios K."/>
            <person name="Pagani I."/>
            <person name="Ivanova N."/>
            <person name="Mavromatis K."/>
            <person name="Mikhailova N."/>
            <person name="Huntemann M."/>
            <person name="Pati A."/>
            <person name="Chen A."/>
            <person name="Palaniappan K."/>
            <person name="Land M."/>
            <person name="Hauser L."/>
            <person name="Brambilla E.M."/>
            <person name="Rohde M."/>
            <person name="Spring S."/>
            <person name="Gronow S."/>
            <person name="Goker M."/>
            <person name="Woyke T."/>
            <person name="Bristow J."/>
            <person name="Eisen J.A."/>
            <person name="Markowitz V."/>
            <person name="Hugenholtz P."/>
            <person name="Kyrpides N.C."/>
            <person name="Klenk H.P."/>
            <person name="Detter J.C."/>
        </authorList>
    </citation>
    <scope>NUCLEOTIDE SEQUENCE [LARGE SCALE GENOMIC DNA]</scope>
    <source>
        <strain evidence="4">ATCC BAA-1237 / DSM 17374 / SPN1</strain>
    </source>
</reference>
<dbReference type="InterPro" id="IPR042278">
    <property type="entry name" value="Mfa-like_1_N"/>
</dbReference>